<keyword evidence="23" id="KW-1185">Reference proteome</keyword>
<dbReference type="Gene3D" id="3.30.420.10">
    <property type="entry name" value="Ribonuclease H-like superfamily/Ribonuclease H"/>
    <property type="match status" value="1"/>
</dbReference>
<evidence type="ECO:0000256" key="2">
    <source>
        <dbReference type="ARBA" id="ARBA00012417"/>
    </source>
</evidence>
<evidence type="ECO:0000256" key="4">
    <source>
        <dbReference type="ARBA" id="ARBA00022679"/>
    </source>
</evidence>
<comment type="cofactor">
    <cofactor evidence="19">
        <name>Mg(2+)</name>
        <dbReference type="ChEBI" id="CHEBI:18420"/>
    </cofactor>
    <cofactor evidence="19">
        <name>Mn(2+)</name>
        <dbReference type="ChEBI" id="CHEBI:29035"/>
    </cofactor>
    <text evidence="19">Binds 2 divalent metal cations. Magnesium or manganese.</text>
</comment>
<proteinExistence type="predicted"/>
<keyword evidence="6 20" id="KW-0235">DNA replication</keyword>
<dbReference type="SUPFAM" id="SSF53098">
    <property type="entry name" value="Ribonuclease H-like"/>
    <property type="match status" value="1"/>
</dbReference>
<keyword evidence="10 20" id="KW-0269">Exonuclease</keyword>
<protein>
    <recommendedName>
        <fullName evidence="3 20">DNA polymerase III subunit epsilon</fullName>
        <ecNumber evidence="2 20">2.7.7.7</ecNumber>
    </recommendedName>
</protein>
<dbReference type="InterPro" id="IPR013520">
    <property type="entry name" value="Ribonucl_H"/>
</dbReference>
<dbReference type="InterPro" id="IPR012337">
    <property type="entry name" value="RNaseH-like_sf"/>
</dbReference>
<evidence type="ECO:0000256" key="17">
    <source>
        <dbReference type="PIRSR" id="PIRSR606309-1"/>
    </source>
</evidence>
<evidence type="ECO:0000256" key="13">
    <source>
        <dbReference type="ARBA" id="ARBA00023211"/>
    </source>
</evidence>
<dbReference type="GO" id="GO:0003677">
    <property type="term" value="F:DNA binding"/>
    <property type="evidence" value="ECO:0007669"/>
    <property type="project" value="InterPro"/>
</dbReference>
<evidence type="ECO:0000256" key="12">
    <source>
        <dbReference type="ARBA" id="ARBA00022932"/>
    </source>
</evidence>
<keyword evidence="11 19" id="KW-0460">Magnesium</keyword>
<dbReference type="GO" id="GO:0003887">
    <property type="term" value="F:DNA-directed DNA polymerase activity"/>
    <property type="evidence" value="ECO:0007669"/>
    <property type="project" value="UniProtKB-KW"/>
</dbReference>
<dbReference type="CDD" id="cd06131">
    <property type="entry name" value="DNA_pol_III_epsilon_Ecoli_like"/>
    <property type="match status" value="1"/>
</dbReference>
<dbReference type="InterPro" id="IPR036397">
    <property type="entry name" value="RNaseH_sf"/>
</dbReference>
<feature type="binding site" evidence="18">
    <location>
        <position position="7"/>
    </location>
    <ligand>
        <name>substrate</name>
    </ligand>
</feature>
<evidence type="ECO:0000256" key="6">
    <source>
        <dbReference type="ARBA" id="ARBA00022705"/>
    </source>
</evidence>
<keyword evidence="13 19" id="KW-0464">Manganese</keyword>
<dbReference type="FunFam" id="3.30.420.10:FF:000012">
    <property type="entry name" value="DNA polymerase III subunit epsilon"/>
    <property type="match status" value="1"/>
</dbReference>
<dbReference type="Proteomes" id="UP000266273">
    <property type="component" value="Unassembled WGS sequence"/>
</dbReference>
<comment type="cofactor">
    <cofactor evidence="1 20">
        <name>Mn(2+)</name>
        <dbReference type="ChEBI" id="CHEBI:29035"/>
    </cofactor>
</comment>
<evidence type="ECO:0000256" key="1">
    <source>
        <dbReference type="ARBA" id="ARBA00001936"/>
    </source>
</evidence>
<evidence type="ECO:0000256" key="14">
    <source>
        <dbReference type="ARBA" id="ARBA00025483"/>
    </source>
</evidence>
<evidence type="ECO:0000256" key="3">
    <source>
        <dbReference type="ARBA" id="ARBA00020352"/>
    </source>
</evidence>
<evidence type="ECO:0000256" key="8">
    <source>
        <dbReference type="ARBA" id="ARBA00022723"/>
    </source>
</evidence>
<feature type="binding site" evidence="18">
    <location>
        <position position="57"/>
    </location>
    <ligand>
        <name>substrate</name>
    </ligand>
</feature>
<keyword evidence="8 19" id="KW-0479">Metal-binding</keyword>
<organism evidence="22 23">
    <name type="scientific">Dichotomicrobium thermohalophilum</name>
    <dbReference type="NCBI Taxonomy" id="933063"/>
    <lineage>
        <taxon>Bacteria</taxon>
        <taxon>Pseudomonadati</taxon>
        <taxon>Pseudomonadota</taxon>
        <taxon>Alphaproteobacteria</taxon>
        <taxon>Hyphomicrobiales</taxon>
        <taxon>Hyphomicrobiaceae</taxon>
        <taxon>Dichotomicrobium</taxon>
    </lineage>
</organism>
<evidence type="ECO:0000256" key="16">
    <source>
        <dbReference type="ARBA" id="ARBA00049244"/>
    </source>
</evidence>
<dbReference type="OrthoDB" id="9804290at2"/>
<dbReference type="Pfam" id="PF00929">
    <property type="entry name" value="RNase_T"/>
    <property type="match status" value="1"/>
</dbReference>
<accession>A0A397Q6L4</accession>
<evidence type="ECO:0000256" key="7">
    <source>
        <dbReference type="ARBA" id="ARBA00022722"/>
    </source>
</evidence>
<comment type="catalytic activity">
    <reaction evidence="16 20">
        <text>DNA(n) + a 2'-deoxyribonucleoside 5'-triphosphate = DNA(n+1) + diphosphate</text>
        <dbReference type="Rhea" id="RHEA:22508"/>
        <dbReference type="Rhea" id="RHEA-COMP:17339"/>
        <dbReference type="Rhea" id="RHEA-COMP:17340"/>
        <dbReference type="ChEBI" id="CHEBI:33019"/>
        <dbReference type="ChEBI" id="CHEBI:61560"/>
        <dbReference type="ChEBI" id="CHEBI:173112"/>
        <dbReference type="EC" id="2.7.7.7"/>
    </reaction>
</comment>
<evidence type="ECO:0000256" key="20">
    <source>
        <dbReference type="RuleBase" id="RU364087"/>
    </source>
</evidence>
<evidence type="ECO:0000256" key="18">
    <source>
        <dbReference type="PIRSR" id="PIRSR606309-2"/>
    </source>
</evidence>
<comment type="function">
    <text evidence="14 20">DNA polymerase III is a complex, multichain enzyme responsible for most of the replicative synthesis in bacteria. The epsilon subunit contain the editing function and is a proofreading 3'-5' exonuclease.</text>
</comment>
<dbReference type="GO" id="GO:0046872">
    <property type="term" value="F:metal ion binding"/>
    <property type="evidence" value="ECO:0007669"/>
    <property type="project" value="UniProtKB-KW"/>
</dbReference>
<sequence>MREIVLDTETTGLDPKQGHRIIEIGCIELVNYVPSGREFHQFINPERDVPEDAQQVHGITNDFLADKPVFSEVADSFLEFIADSKLVIHNASFDIGFINHELVQVSRDPIPFDRVVDTLALARRKHPAGPNSLDALCKRYRIDLSERTKHGALLDSELLARVYMELIGGTQAALGLEEAFARGPALQPGTEIRVRPRPAVLPPRLTAEEQEAHRAFLEDLGAPALWDSYESRE</sequence>
<name>A0A397Q6L4_9HYPH</name>
<keyword evidence="4 20" id="KW-0808">Transferase</keyword>
<evidence type="ECO:0000256" key="15">
    <source>
        <dbReference type="ARBA" id="ARBA00026073"/>
    </source>
</evidence>
<keyword evidence="7 20" id="KW-0540">Nuclease</keyword>
<evidence type="ECO:0000313" key="22">
    <source>
        <dbReference type="EMBL" id="RIA55177.1"/>
    </source>
</evidence>
<evidence type="ECO:0000313" key="23">
    <source>
        <dbReference type="Proteomes" id="UP000266273"/>
    </source>
</evidence>
<evidence type="ECO:0000256" key="10">
    <source>
        <dbReference type="ARBA" id="ARBA00022839"/>
    </source>
</evidence>
<dbReference type="GO" id="GO:0008408">
    <property type="term" value="F:3'-5' exonuclease activity"/>
    <property type="evidence" value="ECO:0007669"/>
    <property type="project" value="TreeGrafter"/>
</dbReference>
<dbReference type="PANTHER" id="PTHR30231:SF41">
    <property type="entry name" value="DNA POLYMERASE III SUBUNIT EPSILON"/>
    <property type="match status" value="1"/>
</dbReference>
<dbReference type="GO" id="GO:0045004">
    <property type="term" value="P:DNA replication proofreading"/>
    <property type="evidence" value="ECO:0007669"/>
    <property type="project" value="TreeGrafter"/>
</dbReference>
<evidence type="ECO:0000256" key="5">
    <source>
        <dbReference type="ARBA" id="ARBA00022695"/>
    </source>
</evidence>
<evidence type="ECO:0000259" key="21">
    <source>
        <dbReference type="SMART" id="SM00479"/>
    </source>
</evidence>
<dbReference type="NCBIfam" id="NF004316">
    <property type="entry name" value="PRK05711.1"/>
    <property type="match status" value="1"/>
</dbReference>
<feature type="binding site" evidence="18">
    <location>
        <position position="155"/>
    </location>
    <ligand>
        <name>substrate</name>
    </ligand>
</feature>
<dbReference type="GO" id="GO:0005829">
    <property type="term" value="C:cytosol"/>
    <property type="evidence" value="ECO:0007669"/>
    <property type="project" value="TreeGrafter"/>
</dbReference>
<feature type="binding site" evidence="19">
    <location>
        <position position="7"/>
    </location>
    <ligand>
        <name>a divalent metal cation</name>
        <dbReference type="ChEBI" id="CHEBI:60240"/>
        <label>1</label>
        <note>catalytic</note>
    </ligand>
</feature>
<feature type="binding site" evidence="18">
    <location>
        <position position="9"/>
    </location>
    <ligand>
        <name>substrate</name>
    </ligand>
</feature>
<dbReference type="SMART" id="SM00479">
    <property type="entry name" value="EXOIII"/>
    <property type="match status" value="1"/>
</dbReference>
<dbReference type="EC" id="2.7.7.7" evidence="2 20"/>
<dbReference type="InterPro" id="IPR006054">
    <property type="entry name" value="DnaQ"/>
</dbReference>
<evidence type="ECO:0000256" key="11">
    <source>
        <dbReference type="ARBA" id="ARBA00022842"/>
    </source>
</evidence>
<feature type="binding site" evidence="19">
    <location>
        <position position="9"/>
    </location>
    <ligand>
        <name>a divalent metal cation</name>
        <dbReference type="ChEBI" id="CHEBI:60240"/>
        <label>1</label>
        <note>catalytic</note>
    </ligand>
</feature>
<keyword evidence="5 20" id="KW-0548">Nucleotidyltransferase</keyword>
<dbReference type="RefSeq" id="WP_119060117.1">
    <property type="nucleotide sequence ID" value="NZ_QXDF01000001.1"/>
</dbReference>
<dbReference type="InterPro" id="IPR006309">
    <property type="entry name" value="DnaQ_proteo"/>
</dbReference>
<keyword evidence="9 20" id="KW-0378">Hydrolase</keyword>
<reference evidence="22 23" key="1">
    <citation type="submission" date="2018-08" db="EMBL/GenBank/DDBJ databases">
        <title>Genomic Encyclopedia of Archaeal and Bacterial Type Strains, Phase II (KMG-II): from individual species to whole genera.</title>
        <authorList>
            <person name="Goeker M."/>
        </authorList>
    </citation>
    <scope>NUCLEOTIDE SEQUENCE [LARGE SCALE GENOMIC DNA]</scope>
    <source>
        <strain evidence="22 23">DSM 5002</strain>
    </source>
</reference>
<dbReference type="NCBIfam" id="TIGR00573">
    <property type="entry name" value="dnaq"/>
    <property type="match status" value="1"/>
</dbReference>
<dbReference type="EMBL" id="QXDF01000001">
    <property type="protein sequence ID" value="RIA55177.1"/>
    <property type="molecule type" value="Genomic_DNA"/>
</dbReference>
<dbReference type="NCBIfam" id="TIGR01406">
    <property type="entry name" value="dnaQ_proteo"/>
    <property type="match status" value="1"/>
</dbReference>
<keyword evidence="12 20" id="KW-0239">DNA-directed DNA polymerase</keyword>
<evidence type="ECO:0000256" key="9">
    <source>
        <dbReference type="ARBA" id="ARBA00022801"/>
    </source>
</evidence>
<gene>
    <name evidence="20" type="primary">dnaQ</name>
    <name evidence="22" type="ORF">BXY53_0231</name>
</gene>
<comment type="subunit">
    <text evidence="15 20">DNA polymerase III contains a core (composed of alpha, epsilon and theta chains) that associates with a tau subunit. This core dimerizes to form the POLIII' complex. PolIII' associates with the gamma complex (composed of gamma, delta, delta', psi and chi chains) and with the beta chain to form the complete DNA polymerase III complex.</text>
</comment>
<comment type="caution">
    <text evidence="22">The sequence shown here is derived from an EMBL/GenBank/DDBJ whole genome shotgun (WGS) entry which is preliminary data.</text>
</comment>
<feature type="domain" description="Exonuclease" evidence="21">
    <location>
        <begin position="2"/>
        <end position="172"/>
    </location>
</feature>
<dbReference type="AlphaFoldDB" id="A0A397Q6L4"/>
<feature type="binding site" evidence="19">
    <location>
        <position position="155"/>
    </location>
    <ligand>
        <name>a divalent metal cation</name>
        <dbReference type="ChEBI" id="CHEBI:60240"/>
        <label>1</label>
        <note>catalytic</note>
    </ligand>
</feature>
<evidence type="ECO:0000256" key="19">
    <source>
        <dbReference type="PIRSR" id="PIRSR606309-3"/>
    </source>
</evidence>
<dbReference type="PANTHER" id="PTHR30231">
    <property type="entry name" value="DNA POLYMERASE III SUBUNIT EPSILON"/>
    <property type="match status" value="1"/>
</dbReference>
<feature type="active site" description="Proton acceptor" evidence="17">
    <location>
        <position position="150"/>
    </location>
</feature>